<reference evidence="2" key="1">
    <citation type="journal article" date="2023" name="Hortic. Res.">
        <title>A chromosome-level phased genome enabling allele-level studies in sweet orange: a case study on citrus Huanglongbing tolerance.</title>
        <authorList>
            <person name="Wu B."/>
            <person name="Yu Q."/>
            <person name="Deng Z."/>
            <person name="Duan Y."/>
            <person name="Luo F."/>
            <person name="Gmitter F. Jr."/>
        </authorList>
    </citation>
    <scope>NUCLEOTIDE SEQUENCE [LARGE SCALE GENOMIC DNA]</scope>
    <source>
        <strain evidence="2">cv. Valencia</strain>
    </source>
</reference>
<keyword evidence="1" id="KW-0808">Transferase</keyword>
<keyword evidence="2" id="KW-1185">Reference proteome</keyword>
<protein>
    <submittedName>
        <fullName evidence="1">Dolichol kinase EVAN</fullName>
    </submittedName>
</protein>
<evidence type="ECO:0000313" key="1">
    <source>
        <dbReference type="EMBL" id="KAH9700424.1"/>
    </source>
</evidence>
<sequence>MALSSSMLNGERGVVVLIVCRVLYSLPLSLLCPGLNLAILSLFALFLDIRLDDSAALSRFKTRPGASSGILLGAVTLPTVMISKLIQLTRAYSLQQIELQELEHMTMQYWATSASCFGVLIFLCLVVLSTPNTKRFPRSFSVWDATLSIFCVATYAVTCCVSLAAISHTGSNTVLKLMWELYHGLVAVMLIQRLLDKFPSCASIGTSHAPPSKHLFVIYLFSFPEWKQLTFPIGELLLVTVGLVLYFGDMLACTIAKVSGSLISTELVSIKYGIRRSEISIIIQPKFLHLAFGAALAVFLVLEIMRVWRIWPLGQFIHQFMTAFTDHRDSDLLIVSHFSLLLGCALPIWMSSGFNDRPLAPFAGILSLGIGDTMASIVGYKYGVLRWSKTGKKTIEGTAAGITSVLAACSILLPLLASTGYIFTEHWFSLILAVTVSSLTSTFLRVFTIISKDSSSDEKLIGVQ</sequence>
<comment type="caution">
    <text evidence="1">The sequence shown here is derived from an EMBL/GenBank/DDBJ whole genome shotgun (WGS) entry which is preliminary data.</text>
</comment>
<keyword evidence="1" id="KW-0418">Kinase</keyword>
<organism evidence="1 2">
    <name type="scientific">Citrus sinensis</name>
    <name type="common">Sweet orange</name>
    <name type="synonym">Citrus aurantium var. sinensis</name>
    <dbReference type="NCBI Taxonomy" id="2711"/>
    <lineage>
        <taxon>Eukaryota</taxon>
        <taxon>Viridiplantae</taxon>
        <taxon>Streptophyta</taxon>
        <taxon>Embryophyta</taxon>
        <taxon>Tracheophyta</taxon>
        <taxon>Spermatophyta</taxon>
        <taxon>Magnoliopsida</taxon>
        <taxon>eudicotyledons</taxon>
        <taxon>Gunneridae</taxon>
        <taxon>Pentapetalae</taxon>
        <taxon>rosids</taxon>
        <taxon>malvids</taxon>
        <taxon>Sapindales</taxon>
        <taxon>Rutaceae</taxon>
        <taxon>Aurantioideae</taxon>
        <taxon>Citrus</taxon>
    </lineage>
</organism>
<dbReference type="EMBL" id="CM039177">
    <property type="protein sequence ID" value="KAH9700424.1"/>
    <property type="molecule type" value="Genomic_DNA"/>
</dbReference>
<proteinExistence type="predicted"/>
<accession>A0ACB8IU33</accession>
<name>A0ACB8IU33_CITSI</name>
<evidence type="ECO:0000313" key="2">
    <source>
        <dbReference type="Proteomes" id="UP000829398"/>
    </source>
</evidence>
<gene>
    <name evidence="1" type="ORF">KPL71_024688</name>
</gene>
<dbReference type="Proteomes" id="UP000829398">
    <property type="component" value="Chromosome 8"/>
</dbReference>